<comment type="similarity">
    <text evidence="1">Belongs to the helicase family. RecQ subfamily.</text>
</comment>
<name>A0ABD2WR99_9HYME</name>
<feature type="region of interest" description="Disordered" evidence="7">
    <location>
        <begin position="378"/>
        <end position="454"/>
    </location>
</feature>
<keyword evidence="5" id="KW-0413">Isomerase</keyword>
<keyword evidence="3" id="KW-0547">Nucleotide-binding</keyword>
<dbReference type="InterPro" id="IPR027417">
    <property type="entry name" value="P-loop_NTPase"/>
</dbReference>
<evidence type="ECO:0000313" key="9">
    <source>
        <dbReference type="EMBL" id="KAL3395469.1"/>
    </source>
</evidence>
<evidence type="ECO:0000256" key="2">
    <source>
        <dbReference type="ARBA" id="ARBA00022801"/>
    </source>
</evidence>
<dbReference type="PROSITE" id="PS00690">
    <property type="entry name" value="DEAH_ATP_HELICASE"/>
    <property type="match status" value="1"/>
</dbReference>
<evidence type="ECO:0000313" key="10">
    <source>
        <dbReference type="Proteomes" id="UP001627154"/>
    </source>
</evidence>
<dbReference type="AlphaFoldDB" id="A0ABD2WR99"/>
<keyword evidence="4" id="KW-0238">DNA-binding</keyword>
<organism evidence="9 10">
    <name type="scientific">Trichogramma kaykai</name>
    <dbReference type="NCBI Taxonomy" id="54128"/>
    <lineage>
        <taxon>Eukaryota</taxon>
        <taxon>Metazoa</taxon>
        <taxon>Ecdysozoa</taxon>
        <taxon>Arthropoda</taxon>
        <taxon>Hexapoda</taxon>
        <taxon>Insecta</taxon>
        <taxon>Pterygota</taxon>
        <taxon>Neoptera</taxon>
        <taxon>Endopterygota</taxon>
        <taxon>Hymenoptera</taxon>
        <taxon>Apocrita</taxon>
        <taxon>Proctotrupomorpha</taxon>
        <taxon>Chalcidoidea</taxon>
        <taxon>Trichogrammatidae</taxon>
        <taxon>Trichogramma</taxon>
    </lineage>
</organism>
<evidence type="ECO:0000256" key="5">
    <source>
        <dbReference type="ARBA" id="ARBA00023235"/>
    </source>
</evidence>
<sequence length="868" mass="98559">MSNKRELQTTISGFFRKDNTKNQQDVKLASTETSNFISDSENERDQNTENGNSIKLPSTNVSNSIDLTNVHDVHTPVFKMDSIISINSSIDDDDEENLKTRTNSANQTADTNEKINLDEINNRNKSLFKKSFQFKQKIKTEIQNVSPNRNNFVDILDDSSSCEEEEFVHSNKKVKKEKKRDITEKLAKPESTVDDCSFVSPIKKSTFLPDEPNYVNNVLNTSIESMSPLNISQKGILSSSQSSDLKPLGFNKELEKWIESKKSTPVICSSTLAVSRDELESGKNDLKDIQIEILEKFFTAFDRIPKDFLSSLPDFNPVTSQKLRSLYQRVKAKILQTDKKLKTLNDQKEEFSYSNTNKDISYTFHNDSLTYNETNNHVSSYKNNVKPGKNLSQDDTENNIFNTSTNAKGDTTPSSNQDSGVSNSYSQPHEFSLERKISQCEQSPMSSTSQKKSKFQLKMPVKASIDASASRQIEEIYEKFQLHKTIDPLNNTNKPISISSKTISSSNSTFVNCDTLNEVPQLNNIKTNQNKFKHNSRQTNIIVGKKTDENEVIPQISTWSEFDEEFTYDSQQVEKTFTQQLNELPELDKAEINMTFASPKIYSYTPEVQRILRANSESSVTSCNSDKSDGIGQFIGDFQNDGATGNFDGLEYDFSREMMNVFRQKFGLHSFRPNQLQAINAAILGFDCFVLMPTGGGKSLCYQLPSLVSNGITIVVSPLKSLIIDQVQKLDSLDILAYHMCGNITEEQSQTIYRELAKVKPALKLLYLTPEKLSASQKLNTALTALYERDLIARFVIDEAHCVSQWGHDFRPDYKRLKVLRERYPRVPTMALTATATPRVRTDILHQLGMTSPKWLVLINYFYYFLLI</sequence>
<dbReference type="GO" id="GO:0003677">
    <property type="term" value="F:DNA binding"/>
    <property type="evidence" value="ECO:0007669"/>
    <property type="project" value="UniProtKB-KW"/>
</dbReference>
<feature type="compositionally biased region" description="Polar residues" evidence="7">
    <location>
        <begin position="48"/>
        <end position="61"/>
    </location>
</feature>
<feature type="compositionally biased region" description="Polar residues" evidence="7">
    <location>
        <begin position="390"/>
        <end position="429"/>
    </location>
</feature>
<keyword evidence="3" id="KW-0067">ATP-binding</keyword>
<dbReference type="Proteomes" id="UP001627154">
    <property type="component" value="Unassembled WGS sequence"/>
</dbReference>
<evidence type="ECO:0000256" key="7">
    <source>
        <dbReference type="SAM" id="MobiDB-lite"/>
    </source>
</evidence>
<reference evidence="9 10" key="1">
    <citation type="journal article" date="2024" name="bioRxiv">
        <title>A reference genome for Trichogramma kaykai: A tiny desert-dwelling parasitoid wasp with competing sex-ratio distorters.</title>
        <authorList>
            <person name="Culotta J."/>
            <person name="Lindsey A.R."/>
        </authorList>
    </citation>
    <scope>NUCLEOTIDE SEQUENCE [LARGE SCALE GENOMIC DNA]</scope>
    <source>
        <strain evidence="9 10">KSX58</strain>
    </source>
</reference>
<feature type="compositionally biased region" description="Polar residues" evidence="7">
    <location>
        <begin position="439"/>
        <end position="450"/>
    </location>
</feature>
<proteinExistence type="inferred from homology"/>
<dbReference type="NCBIfam" id="TIGR00614">
    <property type="entry name" value="recQ_fam"/>
    <property type="match status" value="1"/>
</dbReference>
<evidence type="ECO:0000259" key="8">
    <source>
        <dbReference type="PROSITE" id="PS51192"/>
    </source>
</evidence>
<evidence type="ECO:0000256" key="1">
    <source>
        <dbReference type="ARBA" id="ARBA00005446"/>
    </source>
</evidence>
<feature type="region of interest" description="Disordered" evidence="7">
    <location>
        <begin position="16"/>
        <end position="61"/>
    </location>
</feature>
<dbReference type="EMBL" id="JBJJXI010000081">
    <property type="protein sequence ID" value="KAL3395469.1"/>
    <property type="molecule type" value="Genomic_DNA"/>
</dbReference>
<dbReference type="Pfam" id="PF00270">
    <property type="entry name" value="DEAD"/>
    <property type="match status" value="1"/>
</dbReference>
<dbReference type="PANTHER" id="PTHR13710:SF153">
    <property type="entry name" value="RECQ-LIKE DNA HELICASE BLM"/>
    <property type="match status" value="1"/>
</dbReference>
<dbReference type="FunFam" id="3.40.50.300:FF:000537">
    <property type="entry name" value="Bloom syndrome RecQ-like helicase"/>
    <property type="match status" value="1"/>
</dbReference>
<evidence type="ECO:0000256" key="6">
    <source>
        <dbReference type="ARBA" id="ARBA00023242"/>
    </source>
</evidence>
<dbReference type="InterPro" id="IPR002464">
    <property type="entry name" value="DNA/RNA_helicase_DEAH_CS"/>
</dbReference>
<dbReference type="SUPFAM" id="SSF52540">
    <property type="entry name" value="P-loop containing nucleoside triphosphate hydrolases"/>
    <property type="match status" value="1"/>
</dbReference>
<gene>
    <name evidence="9" type="ORF">TKK_010452</name>
</gene>
<feature type="domain" description="Helicase ATP-binding" evidence="8">
    <location>
        <begin position="679"/>
        <end position="854"/>
    </location>
</feature>
<dbReference type="InterPro" id="IPR011545">
    <property type="entry name" value="DEAD/DEAH_box_helicase_dom"/>
</dbReference>
<dbReference type="InterPro" id="IPR014001">
    <property type="entry name" value="Helicase_ATP-bd"/>
</dbReference>
<evidence type="ECO:0000256" key="3">
    <source>
        <dbReference type="ARBA" id="ARBA00022806"/>
    </source>
</evidence>
<dbReference type="PROSITE" id="PS51192">
    <property type="entry name" value="HELICASE_ATP_BIND_1"/>
    <property type="match status" value="1"/>
</dbReference>
<dbReference type="GO" id="GO:0016787">
    <property type="term" value="F:hydrolase activity"/>
    <property type="evidence" value="ECO:0007669"/>
    <property type="project" value="UniProtKB-KW"/>
</dbReference>
<dbReference type="Gene3D" id="3.40.50.300">
    <property type="entry name" value="P-loop containing nucleotide triphosphate hydrolases"/>
    <property type="match status" value="1"/>
</dbReference>
<keyword evidence="2" id="KW-0378">Hydrolase</keyword>
<dbReference type="PANTHER" id="PTHR13710">
    <property type="entry name" value="DNA HELICASE RECQ FAMILY MEMBER"/>
    <property type="match status" value="1"/>
</dbReference>
<keyword evidence="3" id="KW-0347">Helicase</keyword>
<dbReference type="InterPro" id="IPR004589">
    <property type="entry name" value="DNA_helicase_ATP-dep_RecQ"/>
</dbReference>
<dbReference type="GO" id="GO:0004386">
    <property type="term" value="F:helicase activity"/>
    <property type="evidence" value="ECO:0007669"/>
    <property type="project" value="UniProtKB-KW"/>
</dbReference>
<feature type="compositionally biased region" description="Polar residues" evidence="7">
    <location>
        <begin position="21"/>
        <end position="39"/>
    </location>
</feature>
<keyword evidence="6" id="KW-0539">Nucleus</keyword>
<keyword evidence="10" id="KW-1185">Reference proteome</keyword>
<dbReference type="SMART" id="SM00487">
    <property type="entry name" value="DEXDc"/>
    <property type="match status" value="1"/>
</dbReference>
<protein>
    <recommendedName>
        <fullName evidence="8">Helicase ATP-binding domain-containing protein</fullName>
    </recommendedName>
</protein>
<evidence type="ECO:0000256" key="4">
    <source>
        <dbReference type="ARBA" id="ARBA00023125"/>
    </source>
</evidence>
<comment type="caution">
    <text evidence="9">The sequence shown here is derived from an EMBL/GenBank/DDBJ whole genome shotgun (WGS) entry which is preliminary data.</text>
</comment>
<accession>A0ABD2WR99</accession>